<feature type="region of interest" description="Disordered" evidence="1">
    <location>
        <begin position="68"/>
        <end position="91"/>
    </location>
</feature>
<organism evidence="2 3">
    <name type="scientific">Spodoptera frugiperda</name>
    <name type="common">Fall armyworm</name>
    <dbReference type="NCBI Taxonomy" id="7108"/>
    <lineage>
        <taxon>Eukaryota</taxon>
        <taxon>Metazoa</taxon>
        <taxon>Ecdysozoa</taxon>
        <taxon>Arthropoda</taxon>
        <taxon>Hexapoda</taxon>
        <taxon>Insecta</taxon>
        <taxon>Pterygota</taxon>
        <taxon>Neoptera</taxon>
        <taxon>Endopterygota</taxon>
        <taxon>Lepidoptera</taxon>
        <taxon>Glossata</taxon>
        <taxon>Ditrysia</taxon>
        <taxon>Noctuoidea</taxon>
        <taxon>Noctuidae</taxon>
        <taxon>Amphipyrinae</taxon>
        <taxon>Spodoptera</taxon>
    </lineage>
</organism>
<dbReference type="OrthoDB" id="3066195at2759"/>
<accession>A0A9R0E2W8</accession>
<gene>
    <name evidence="3" type="primary">LOC118264409</name>
</gene>
<feature type="compositionally biased region" description="Polar residues" evidence="1">
    <location>
        <begin position="74"/>
        <end position="91"/>
    </location>
</feature>
<dbReference type="RefSeq" id="XP_050557753.1">
    <property type="nucleotide sequence ID" value="XM_050701796.1"/>
</dbReference>
<reference evidence="3" key="1">
    <citation type="submission" date="2025-08" db="UniProtKB">
        <authorList>
            <consortium name="RefSeq"/>
        </authorList>
    </citation>
    <scope>IDENTIFICATION</scope>
    <source>
        <tissue evidence="3">Whole larval tissue</tissue>
    </source>
</reference>
<evidence type="ECO:0000313" key="2">
    <source>
        <dbReference type="Proteomes" id="UP000829999"/>
    </source>
</evidence>
<proteinExistence type="predicted"/>
<evidence type="ECO:0000313" key="3">
    <source>
        <dbReference type="RefSeq" id="XP_050557753.1"/>
    </source>
</evidence>
<dbReference type="Proteomes" id="UP000829999">
    <property type="component" value="Chromosome 2"/>
</dbReference>
<dbReference type="AlphaFoldDB" id="A0A9R0E2W8"/>
<protein>
    <submittedName>
        <fullName evidence="3">Uncharacterized protein LOC118264409</fullName>
    </submittedName>
</protein>
<dbReference type="GeneID" id="118264409"/>
<evidence type="ECO:0000256" key="1">
    <source>
        <dbReference type="SAM" id="MobiDB-lite"/>
    </source>
</evidence>
<keyword evidence="2" id="KW-1185">Reference proteome</keyword>
<sequence length="197" mass="22774">MGESISGLPAMYDSDALINDAVNMEIETIDLGTTANINLDLSQKEIVKDYGTTKNFLDVERVLPEPEQPMKENIPNNLELSSSNQFDTSTPKAMLRQPVSKELSFNQKKRKSVFTPLETRKKIVMHAEKKIDLLNKKQGREIDLAQYAKEEHELNMKHKSELHELEMKFKNKMYDLILEKCQYEAVKAKIELEQMQK</sequence>
<name>A0A9R0E2W8_SPOFR</name>